<comment type="caution">
    <text evidence="7">Lacks conserved residue(s) required for the propagation of feature annotation.</text>
</comment>
<evidence type="ECO:0000256" key="1">
    <source>
        <dbReference type="ARBA" id="ARBA00022555"/>
    </source>
</evidence>
<dbReference type="AlphaFoldDB" id="A0A3M0A909"/>
<evidence type="ECO:0000256" key="3">
    <source>
        <dbReference type="ARBA" id="ARBA00022679"/>
    </source>
</evidence>
<dbReference type="InterPro" id="IPR001537">
    <property type="entry name" value="SpoU_MeTrfase"/>
</dbReference>
<gene>
    <name evidence="7" type="primary">trmH</name>
    <name evidence="10" type="ORF">DFR27_0890</name>
</gene>
<keyword evidence="6 7" id="KW-0694">RNA-binding</keyword>
<evidence type="ECO:0000313" key="11">
    <source>
        <dbReference type="Proteomes" id="UP000267187"/>
    </source>
</evidence>
<dbReference type="CDD" id="cd18092">
    <property type="entry name" value="SpoU-like_TrmH"/>
    <property type="match status" value="1"/>
</dbReference>
<protein>
    <recommendedName>
        <fullName evidence="7">tRNA (guanosine(18)-2'-O)-methyltransferase</fullName>
        <ecNumber evidence="7">2.1.1.34</ecNumber>
    </recommendedName>
    <alternativeName>
        <fullName evidence="7">tRNA [Gm18] methyltransferase</fullName>
    </alternativeName>
</protein>
<accession>A0A3M0A909</accession>
<dbReference type="NCBIfam" id="NF008295">
    <property type="entry name" value="PRK11081.1"/>
    <property type="match status" value="1"/>
</dbReference>
<dbReference type="InterPro" id="IPR029028">
    <property type="entry name" value="Alpha/beta_knot_MTases"/>
</dbReference>
<comment type="function">
    <text evidence="7">Catalyzes the 2'-O methylation of guanosine at position 18 in tRNA.</text>
</comment>
<dbReference type="InterPro" id="IPR022724">
    <property type="entry name" value="rRNA_MeTrfase_SpoU_C"/>
</dbReference>
<dbReference type="SUPFAM" id="SSF75217">
    <property type="entry name" value="alpha/beta knot"/>
    <property type="match status" value="1"/>
</dbReference>
<evidence type="ECO:0000256" key="2">
    <source>
        <dbReference type="ARBA" id="ARBA00022603"/>
    </source>
</evidence>
<evidence type="ECO:0000256" key="5">
    <source>
        <dbReference type="ARBA" id="ARBA00022694"/>
    </source>
</evidence>
<reference evidence="10 11" key="1">
    <citation type="submission" date="2018-10" db="EMBL/GenBank/DDBJ databases">
        <title>Genomic Encyclopedia of Type Strains, Phase IV (KMG-IV): sequencing the most valuable type-strain genomes for metagenomic binning, comparative biology and taxonomic classification.</title>
        <authorList>
            <person name="Goeker M."/>
        </authorList>
    </citation>
    <scope>NUCLEOTIDE SEQUENCE [LARGE SCALE GENOMIC DNA]</scope>
    <source>
        <strain evidence="10 11">DSM 25080</strain>
    </source>
</reference>
<keyword evidence="5 7" id="KW-0819">tRNA processing</keyword>
<dbReference type="EMBL" id="REFJ01000002">
    <property type="protein sequence ID" value="RMA81096.1"/>
    <property type="molecule type" value="Genomic_DNA"/>
</dbReference>
<keyword evidence="2 7" id="KW-0489">Methyltransferase</keyword>
<dbReference type="InterPro" id="IPR033671">
    <property type="entry name" value="TrmH"/>
</dbReference>
<dbReference type="RefSeq" id="WP_121876258.1">
    <property type="nucleotide sequence ID" value="NZ_REFJ01000002.1"/>
</dbReference>
<keyword evidence="11" id="KW-1185">Reference proteome</keyword>
<name>A0A3M0A909_9GAMM</name>
<dbReference type="EC" id="2.1.1.34" evidence="7"/>
<feature type="domain" description="RNA methyltransferase SpoU/TrmH type C-terminal" evidence="9">
    <location>
        <begin position="163"/>
        <end position="214"/>
    </location>
</feature>
<dbReference type="GO" id="GO:0000049">
    <property type="term" value="F:tRNA binding"/>
    <property type="evidence" value="ECO:0007669"/>
    <property type="project" value="UniProtKB-UniRule"/>
</dbReference>
<keyword evidence="3 7" id="KW-0808">Transferase</keyword>
<evidence type="ECO:0000256" key="7">
    <source>
        <dbReference type="HAMAP-Rule" id="MF_02060"/>
    </source>
</evidence>
<evidence type="ECO:0000256" key="4">
    <source>
        <dbReference type="ARBA" id="ARBA00022691"/>
    </source>
</evidence>
<dbReference type="HAMAP" id="MF_02060">
    <property type="entry name" value="tRNA_methyltr_TrmH"/>
    <property type="match status" value="1"/>
</dbReference>
<comment type="caution">
    <text evidence="10">The sequence shown here is derived from an EMBL/GenBank/DDBJ whole genome shotgun (WGS) entry which is preliminary data.</text>
</comment>
<dbReference type="Pfam" id="PF00588">
    <property type="entry name" value="SpoU_methylase"/>
    <property type="match status" value="1"/>
</dbReference>
<dbReference type="Gene3D" id="3.40.1280.10">
    <property type="match status" value="1"/>
</dbReference>
<dbReference type="PANTHER" id="PTHR43453:SF1">
    <property type="entry name" value="TRNA_RRNA METHYLTRANSFERASE SPOU TYPE DOMAIN-CONTAINING PROTEIN"/>
    <property type="match status" value="1"/>
</dbReference>
<sequence length="227" mass="25566">MTPERFAFFNHLIDHRQLDLTLVNDGIHKQQNLSAILRTCDAVGIARIHRVFDHRSARTFRGTAAGSHKWVDVVTHETSSEAILPLKEQGFQIVAAHLTESSVDFKAIDYTKPTAIVMGNEKFGVSDEALALCDHVVTIPMIGAVESLNVSVAAALILYEAMRQREHTEAFGVRQMGEEAAQKLLFEVTQPRLMRYCIEKKIDYPELDENGELRSPERWIAALRAQK</sequence>
<dbReference type="Pfam" id="PF12105">
    <property type="entry name" value="SpoU_methylas_C"/>
    <property type="match status" value="1"/>
</dbReference>
<dbReference type="PANTHER" id="PTHR43453">
    <property type="entry name" value="RRNA METHYLASE-LIKE"/>
    <property type="match status" value="1"/>
</dbReference>
<dbReference type="Proteomes" id="UP000267187">
    <property type="component" value="Unassembled WGS sequence"/>
</dbReference>
<comment type="similarity">
    <text evidence="7">Belongs to the class IV-like SAM-binding methyltransferase superfamily. RNA methyltransferase TrmH family.</text>
</comment>
<evidence type="ECO:0000259" key="9">
    <source>
        <dbReference type="Pfam" id="PF12105"/>
    </source>
</evidence>
<evidence type="ECO:0000313" key="10">
    <source>
        <dbReference type="EMBL" id="RMA81096.1"/>
    </source>
</evidence>
<organism evidence="10 11">
    <name type="scientific">Umboniibacter marinipuniceus</name>
    <dbReference type="NCBI Taxonomy" id="569599"/>
    <lineage>
        <taxon>Bacteria</taxon>
        <taxon>Pseudomonadati</taxon>
        <taxon>Pseudomonadota</taxon>
        <taxon>Gammaproteobacteria</taxon>
        <taxon>Cellvibrionales</taxon>
        <taxon>Cellvibrionaceae</taxon>
        <taxon>Umboniibacter</taxon>
    </lineage>
</organism>
<evidence type="ECO:0000256" key="6">
    <source>
        <dbReference type="ARBA" id="ARBA00022884"/>
    </source>
</evidence>
<dbReference type="InterPro" id="IPR029026">
    <property type="entry name" value="tRNA_m1G_MTases_N"/>
</dbReference>
<evidence type="ECO:0000259" key="8">
    <source>
        <dbReference type="Pfam" id="PF00588"/>
    </source>
</evidence>
<comment type="catalytic activity">
    <reaction evidence="7">
        <text>guanosine(18) in tRNA + S-adenosyl-L-methionine = 2'-O-methylguanosine(18) in tRNA + S-adenosyl-L-homocysteine + H(+)</text>
        <dbReference type="Rhea" id="RHEA:20077"/>
        <dbReference type="Rhea" id="RHEA-COMP:10190"/>
        <dbReference type="Rhea" id="RHEA-COMP:10192"/>
        <dbReference type="ChEBI" id="CHEBI:15378"/>
        <dbReference type="ChEBI" id="CHEBI:57856"/>
        <dbReference type="ChEBI" id="CHEBI:59789"/>
        <dbReference type="ChEBI" id="CHEBI:74269"/>
        <dbReference type="ChEBI" id="CHEBI:74445"/>
        <dbReference type="EC" id="2.1.1.34"/>
    </reaction>
</comment>
<dbReference type="OrthoDB" id="9794400at2"/>
<feature type="binding site" evidence="7">
    <location>
        <position position="139"/>
    </location>
    <ligand>
        <name>S-adenosyl-L-methionine</name>
        <dbReference type="ChEBI" id="CHEBI:59789"/>
    </ligand>
</feature>
<feature type="domain" description="tRNA/rRNA methyltransferase SpoU type" evidence="8">
    <location>
        <begin position="20"/>
        <end position="159"/>
    </location>
</feature>
<dbReference type="GO" id="GO:0141100">
    <property type="term" value="F:tRNA (guanine(18)-2'-O)-methyltransferase activity"/>
    <property type="evidence" value="ECO:0007669"/>
    <property type="project" value="UniProtKB-UniRule"/>
</dbReference>
<keyword evidence="4 7" id="KW-0949">S-adenosyl-L-methionine</keyword>
<keyword evidence="1 7" id="KW-0820">tRNA-binding</keyword>
<proteinExistence type="inferred from homology"/>
<dbReference type="GO" id="GO:0002938">
    <property type="term" value="P:tRNA guanine ribose methylation"/>
    <property type="evidence" value="ECO:0007669"/>
    <property type="project" value="UniProtKB-UniRule"/>
</dbReference>
<feature type="binding site" evidence="7">
    <location>
        <position position="148"/>
    </location>
    <ligand>
        <name>S-adenosyl-L-methionine</name>
        <dbReference type="ChEBI" id="CHEBI:59789"/>
    </ligand>
</feature>